<feature type="region of interest" description="Disordered" evidence="1">
    <location>
        <begin position="228"/>
        <end position="247"/>
    </location>
</feature>
<dbReference type="AlphaFoldDB" id="A0A5C6DS26"/>
<evidence type="ECO:0008006" key="4">
    <source>
        <dbReference type="Google" id="ProtNLM"/>
    </source>
</evidence>
<reference evidence="2 3" key="1">
    <citation type="submission" date="2019-02" db="EMBL/GenBank/DDBJ databases">
        <title>Deep-cultivation of Planctomycetes and their phenomic and genomic characterization uncovers novel biology.</title>
        <authorList>
            <person name="Wiegand S."/>
            <person name="Jogler M."/>
            <person name="Boedeker C."/>
            <person name="Pinto D."/>
            <person name="Vollmers J."/>
            <person name="Rivas-Marin E."/>
            <person name="Kohn T."/>
            <person name="Peeters S.H."/>
            <person name="Heuer A."/>
            <person name="Rast P."/>
            <person name="Oberbeckmann S."/>
            <person name="Bunk B."/>
            <person name="Jeske O."/>
            <person name="Meyerdierks A."/>
            <person name="Storesund J.E."/>
            <person name="Kallscheuer N."/>
            <person name="Luecker S."/>
            <person name="Lage O.M."/>
            <person name="Pohl T."/>
            <person name="Merkel B.J."/>
            <person name="Hornburger P."/>
            <person name="Mueller R.-W."/>
            <person name="Bruemmer F."/>
            <person name="Labrenz M."/>
            <person name="Spormann A.M."/>
            <person name="Op Den Camp H."/>
            <person name="Overmann J."/>
            <person name="Amann R."/>
            <person name="Jetten M.S.M."/>
            <person name="Mascher T."/>
            <person name="Medema M.H."/>
            <person name="Devos D.P."/>
            <person name="Kaster A.-K."/>
            <person name="Ovreas L."/>
            <person name="Rohde M."/>
            <person name="Galperin M.Y."/>
            <person name="Jogler C."/>
        </authorList>
    </citation>
    <scope>NUCLEOTIDE SEQUENCE [LARGE SCALE GENOMIC DNA]</scope>
    <source>
        <strain evidence="2 3">Q31b</strain>
    </source>
</reference>
<organism evidence="2 3">
    <name type="scientific">Novipirellula aureliae</name>
    <dbReference type="NCBI Taxonomy" id="2527966"/>
    <lineage>
        <taxon>Bacteria</taxon>
        <taxon>Pseudomonadati</taxon>
        <taxon>Planctomycetota</taxon>
        <taxon>Planctomycetia</taxon>
        <taxon>Pirellulales</taxon>
        <taxon>Pirellulaceae</taxon>
        <taxon>Novipirellula</taxon>
    </lineage>
</organism>
<protein>
    <recommendedName>
        <fullName evidence="4">HNH endonuclease</fullName>
    </recommendedName>
</protein>
<gene>
    <name evidence="2" type="ORF">Q31b_40520</name>
</gene>
<sequence length="247" mass="28333">MKKKTVAKNDKPKKRRAGCDKGRIAPTTETKLRLFADSGGFCQNPECLSELFRDIEDITVHVAEMAHIISAADDGPRANTTLTAEQRGRYTNLILLCPTCHTIIDKAEDKYPEALVINWKQTHKQKITNLFGVVSFDTREETRNFITPLLAENHTIFEQYGPMTEERFNPESSMPIQWLRKIRVKIIPNNRRLLTACDANCVMLTPDERKTVELFRQHVDDFEAKHLGETDQNGSQFPPDMERLFAD</sequence>
<evidence type="ECO:0000313" key="3">
    <source>
        <dbReference type="Proteomes" id="UP000315471"/>
    </source>
</evidence>
<dbReference type="EMBL" id="SJPY01000006">
    <property type="protein sequence ID" value="TWU38974.1"/>
    <property type="molecule type" value="Genomic_DNA"/>
</dbReference>
<feature type="compositionally biased region" description="Basic residues" evidence="1">
    <location>
        <begin position="1"/>
        <end position="16"/>
    </location>
</feature>
<accession>A0A5C6DS26</accession>
<evidence type="ECO:0000256" key="1">
    <source>
        <dbReference type="SAM" id="MobiDB-lite"/>
    </source>
</evidence>
<comment type="caution">
    <text evidence="2">The sequence shown here is derived from an EMBL/GenBank/DDBJ whole genome shotgun (WGS) entry which is preliminary data.</text>
</comment>
<feature type="region of interest" description="Disordered" evidence="1">
    <location>
        <begin position="1"/>
        <end position="22"/>
    </location>
</feature>
<keyword evidence="3" id="KW-1185">Reference proteome</keyword>
<name>A0A5C6DS26_9BACT</name>
<dbReference type="InterPro" id="IPR003615">
    <property type="entry name" value="HNH_nuc"/>
</dbReference>
<evidence type="ECO:0000313" key="2">
    <source>
        <dbReference type="EMBL" id="TWU38974.1"/>
    </source>
</evidence>
<dbReference type="CDD" id="cd00085">
    <property type="entry name" value="HNHc"/>
    <property type="match status" value="1"/>
</dbReference>
<proteinExistence type="predicted"/>
<dbReference type="Proteomes" id="UP000315471">
    <property type="component" value="Unassembled WGS sequence"/>
</dbReference>